<organism evidence="2 3">
    <name type="scientific">Blautia hydrogenotrophica (strain DSM 10507 / JCM 14656 / S5a33)</name>
    <name type="common">Ruminococcus hydrogenotrophicus</name>
    <dbReference type="NCBI Taxonomy" id="476272"/>
    <lineage>
        <taxon>Bacteria</taxon>
        <taxon>Bacillati</taxon>
        <taxon>Bacillota</taxon>
        <taxon>Clostridia</taxon>
        <taxon>Lachnospirales</taxon>
        <taxon>Lachnospiraceae</taxon>
        <taxon>Blautia</taxon>
    </lineage>
</organism>
<dbReference type="Gene3D" id="3.40.30.10">
    <property type="entry name" value="Glutaredoxin"/>
    <property type="match status" value="1"/>
</dbReference>
<dbReference type="PATRIC" id="fig|476272.21.peg.2201"/>
<dbReference type="NCBIfam" id="TIGR01617">
    <property type="entry name" value="arsC_related"/>
    <property type="match status" value="1"/>
</dbReference>
<evidence type="ECO:0000313" key="2">
    <source>
        <dbReference type="EMBL" id="EEG49242.1"/>
    </source>
</evidence>
<dbReference type="InterPro" id="IPR006504">
    <property type="entry name" value="Tscrpt_reg_Spx/MgsR"/>
</dbReference>
<reference evidence="2 3" key="2">
    <citation type="submission" date="2009-02" db="EMBL/GenBank/DDBJ databases">
        <title>Draft genome sequence of Blautia hydrogenotrophica DSM 10507 (Ruminococcus hydrogenotrophicus DSM 10507).</title>
        <authorList>
            <person name="Sudarsanam P."/>
            <person name="Ley R."/>
            <person name="Guruge J."/>
            <person name="Turnbaugh P.J."/>
            <person name="Mahowald M."/>
            <person name="Liep D."/>
            <person name="Gordon J."/>
        </authorList>
    </citation>
    <scope>NUCLEOTIDE SEQUENCE [LARGE SCALE GENOMIC DNA]</scope>
    <source>
        <strain evidence="3">DSM 10507 / JCM 14656 / S5a33</strain>
    </source>
</reference>
<dbReference type="PANTHER" id="PTHR30041">
    <property type="entry name" value="ARSENATE REDUCTASE"/>
    <property type="match status" value="1"/>
</dbReference>
<dbReference type="SUPFAM" id="SSF52833">
    <property type="entry name" value="Thioredoxin-like"/>
    <property type="match status" value="1"/>
</dbReference>
<dbReference type="HOGENOM" id="CLU_116644_2_0_9"/>
<dbReference type="EMBL" id="ACBZ01000095">
    <property type="protein sequence ID" value="EEG49242.1"/>
    <property type="molecule type" value="Genomic_DNA"/>
</dbReference>
<name>C0CLU9_BLAHS</name>
<reference evidence="2 3" key="1">
    <citation type="submission" date="2009-01" db="EMBL/GenBank/DDBJ databases">
        <authorList>
            <person name="Fulton L."/>
            <person name="Clifton S."/>
            <person name="Fulton B."/>
            <person name="Xu J."/>
            <person name="Minx P."/>
            <person name="Pepin K.H."/>
            <person name="Johnson M."/>
            <person name="Bhonagiri V."/>
            <person name="Nash W.E."/>
            <person name="Mardis E.R."/>
            <person name="Wilson R.K."/>
        </authorList>
    </citation>
    <scope>NUCLEOTIDE SEQUENCE [LARGE SCALE GENOMIC DNA]</scope>
    <source>
        <strain evidence="3">DSM 10507 / JCM 14656 / S5a33</strain>
    </source>
</reference>
<proteinExistence type="inferred from homology"/>
<dbReference type="eggNOG" id="COG1393">
    <property type="taxonomic scope" value="Bacteria"/>
</dbReference>
<evidence type="ECO:0000256" key="1">
    <source>
        <dbReference type="PROSITE-ProRule" id="PRU01282"/>
    </source>
</evidence>
<comment type="caution">
    <text evidence="2">The sequence shown here is derived from an EMBL/GenBank/DDBJ whole genome shotgun (WGS) entry which is preliminary data.</text>
</comment>
<comment type="similarity">
    <text evidence="1">Belongs to the ArsC family.</text>
</comment>
<evidence type="ECO:0000313" key="3">
    <source>
        <dbReference type="Proteomes" id="UP000003100"/>
    </source>
</evidence>
<dbReference type="PANTHER" id="PTHR30041:SF8">
    <property type="entry name" value="PROTEIN YFFB"/>
    <property type="match status" value="1"/>
</dbReference>
<sequence>MVSEFIIFNEEHLVKEKRRKDGTRNENVIESKELKRSENIRKKKGGIFMVLFLEYPKCSTCKKAKKWLEEHQVNYDDRHIVEDNPTVEELKDWIGRSGLPLRRFFNTSGMKYRELQLKDRLPKMSEEEQLELLATDGMLVKRPLLVLEDRVIPGFKEKEWLEGLGL</sequence>
<dbReference type="PROSITE" id="PS51353">
    <property type="entry name" value="ARSC"/>
    <property type="match status" value="1"/>
</dbReference>
<dbReference type="InterPro" id="IPR036249">
    <property type="entry name" value="Thioredoxin-like_sf"/>
</dbReference>
<dbReference type="PROSITE" id="PS51354">
    <property type="entry name" value="GLUTAREDOXIN_2"/>
    <property type="match status" value="1"/>
</dbReference>
<dbReference type="AlphaFoldDB" id="C0CLU9"/>
<accession>C0CLU9</accession>
<dbReference type="CDD" id="cd03036">
    <property type="entry name" value="ArsC_like"/>
    <property type="match status" value="1"/>
</dbReference>
<dbReference type="Pfam" id="PF03960">
    <property type="entry name" value="ArsC"/>
    <property type="match status" value="1"/>
</dbReference>
<evidence type="ECO:0008006" key="4">
    <source>
        <dbReference type="Google" id="ProtNLM"/>
    </source>
</evidence>
<keyword evidence="3" id="KW-1185">Reference proteome</keyword>
<dbReference type="Proteomes" id="UP000003100">
    <property type="component" value="Unassembled WGS sequence"/>
</dbReference>
<protein>
    <recommendedName>
        <fullName evidence="4">Regulatory protein spx</fullName>
    </recommendedName>
</protein>
<gene>
    <name evidence="2" type="ORF">RUMHYD_01822</name>
</gene>
<dbReference type="InterPro" id="IPR006660">
    <property type="entry name" value="Arsenate_reductase-like"/>
</dbReference>